<evidence type="ECO:0000256" key="2">
    <source>
        <dbReference type="SAM" id="Phobius"/>
    </source>
</evidence>
<keyword evidence="2" id="KW-0472">Membrane</keyword>
<feature type="coiled-coil region" evidence="1">
    <location>
        <begin position="296"/>
        <end position="323"/>
    </location>
</feature>
<gene>
    <name evidence="3" type="ORF">Acor_80810</name>
</gene>
<reference evidence="3 4" key="1">
    <citation type="submission" date="2019-10" db="EMBL/GenBank/DDBJ databases">
        <title>Whole genome shotgun sequence of Acrocarpospora corrugata NBRC 13972.</title>
        <authorList>
            <person name="Ichikawa N."/>
            <person name="Kimura A."/>
            <person name="Kitahashi Y."/>
            <person name="Komaki H."/>
            <person name="Oguchi A."/>
        </authorList>
    </citation>
    <scope>NUCLEOTIDE SEQUENCE [LARGE SCALE GENOMIC DNA]</scope>
    <source>
        <strain evidence="3 4">NBRC 13972</strain>
    </source>
</reference>
<evidence type="ECO:0000256" key="1">
    <source>
        <dbReference type="SAM" id="Coils"/>
    </source>
</evidence>
<proteinExistence type="predicted"/>
<comment type="caution">
    <text evidence="3">The sequence shown here is derived from an EMBL/GenBank/DDBJ whole genome shotgun (WGS) entry which is preliminary data.</text>
</comment>
<sequence length="387" mass="42431">MSWQPARYALPDFAELAEKARRSSPETARRSGADAGAVLGAGYEPLGLNDICAQRKLRLSELAAHAEAQRRTARELLSNHDRSLPDDDLAGLVAAREEARHTVAQLSARSSVRPGDGYASEVAIKGGFGRRLRKVGPPFLLLIALLAVDIPIYYQTLLDLGISGLMTAALGVAAVLVFGFGPHLYGRKFREWQEEGTAPRSAREFSLRDWISRPSMMIVLPVLWLVTITAVTWARLQTLVSLAQPVPGDPASVVGPAIVTIGAVPMLILLLTLVIFTGIIAMETGRRMGNPNDRLLKDARAQVRELEERLSAARQRVGEAAQYRNRLTEISDPQKPYEHELIEQIHRGYDLVESSYVTAHLEEFGPVSPDVAARAGDILADHRKAHH</sequence>
<evidence type="ECO:0000313" key="3">
    <source>
        <dbReference type="EMBL" id="GES06012.1"/>
    </source>
</evidence>
<dbReference type="EMBL" id="BLAD01000124">
    <property type="protein sequence ID" value="GES06012.1"/>
    <property type="molecule type" value="Genomic_DNA"/>
</dbReference>
<feature type="transmembrane region" description="Helical" evidence="2">
    <location>
        <begin position="135"/>
        <end position="154"/>
    </location>
</feature>
<evidence type="ECO:0000313" key="4">
    <source>
        <dbReference type="Proteomes" id="UP000334990"/>
    </source>
</evidence>
<feature type="transmembrane region" description="Helical" evidence="2">
    <location>
        <begin position="216"/>
        <end position="236"/>
    </location>
</feature>
<feature type="transmembrane region" description="Helical" evidence="2">
    <location>
        <begin position="160"/>
        <end position="180"/>
    </location>
</feature>
<dbReference type="OrthoDB" id="3513138at2"/>
<dbReference type="RefSeq" id="WP_155341963.1">
    <property type="nucleotide sequence ID" value="NZ_BAAABN010000036.1"/>
</dbReference>
<protein>
    <submittedName>
        <fullName evidence="3">Uncharacterized protein</fullName>
    </submittedName>
</protein>
<feature type="transmembrane region" description="Helical" evidence="2">
    <location>
        <begin position="256"/>
        <end position="281"/>
    </location>
</feature>
<keyword evidence="2" id="KW-1133">Transmembrane helix</keyword>
<accession>A0A5M3WD62</accession>
<keyword evidence="2" id="KW-0812">Transmembrane</keyword>
<dbReference type="Proteomes" id="UP000334990">
    <property type="component" value="Unassembled WGS sequence"/>
</dbReference>
<organism evidence="3 4">
    <name type="scientific">Acrocarpospora corrugata</name>
    <dbReference type="NCBI Taxonomy" id="35763"/>
    <lineage>
        <taxon>Bacteria</taxon>
        <taxon>Bacillati</taxon>
        <taxon>Actinomycetota</taxon>
        <taxon>Actinomycetes</taxon>
        <taxon>Streptosporangiales</taxon>
        <taxon>Streptosporangiaceae</taxon>
        <taxon>Acrocarpospora</taxon>
    </lineage>
</organism>
<keyword evidence="4" id="KW-1185">Reference proteome</keyword>
<name>A0A5M3WD62_9ACTN</name>
<dbReference type="AlphaFoldDB" id="A0A5M3WD62"/>
<keyword evidence="1" id="KW-0175">Coiled coil</keyword>